<feature type="non-terminal residue" evidence="3">
    <location>
        <position position="1"/>
    </location>
</feature>
<accession>A0A8S3J0V6</accession>
<evidence type="ECO:0000313" key="3">
    <source>
        <dbReference type="EMBL" id="CAF5211701.1"/>
    </source>
</evidence>
<dbReference type="PANTHER" id="PTHR31781">
    <property type="entry name" value="UNC80"/>
    <property type="match status" value="1"/>
</dbReference>
<feature type="domain" description="Protein UNC80 central region" evidence="2">
    <location>
        <begin position="143"/>
        <end position="180"/>
    </location>
</feature>
<evidence type="ECO:0000259" key="2">
    <source>
        <dbReference type="Pfam" id="PF19424"/>
    </source>
</evidence>
<feature type="region of interest" description="Disordered" evidence="1">
    <location>
        <begin position="49"/>
        <end position="93"/>
    </location>
</feature>
<dbReference type="GO" id="GO:0030424">
    <property type="term" value="C:axon"/>
    <property type="evidence" value="ECO:0007669"/>
    <property type="project" value="TreeGrafter"/>
</dbReference>
<feature type="non-terminal residue" evidence="3">
    <location>
        <position position="180"/>
    </location>
</feature>
<sequence length="180" mass="19706">ENVALYGECRAFLTCIKENHGGIFRLVVFSSLLDPEKKLKSLKQQDLNTKAKAKGSNPFVRQDGINSNGKGTVINRDLSDDADLDRHGSTSQQITTNGVEEAPVTVAASSAFSIKLKNIRTRTGSLIGGDDHSLYTHQEESLYVDLSLVRLGLLRLNFMMESCPPGSLPDPQFLNTLLTL</sequence>
<evidence type="ECO:0000256" key="1">
    <source>
        <dbReference type="SAM" id="MobiDB-lite"/>
    </source>
</evidence>
<name>A0A8S3J0V6_9BILA</name>
<organism evidence="3 4">
    <name type="scientific">Rotaria magnacalcarata</name>
    <dbReference type="NCBI Taxonomy" id="392030"/>
    <lineage>
        <taxon>Eukaryota</taxon>
        <taxon>Metazoa</taxon>
        <taxon>Spiralia</taxon>
        <taxon>Gnathifera</taxon>
        <taxon>Rotifera</taxon>
        <taxon>Eurotatoria</taxon>
        <taxon>Bdelloidea</taxon>
        <taxon>Philodinida</taxon>
        <taxon>Philodinidae</taxon>
        <taxon>Rotaria</taxon>
    </lineage>
</organism>
<reference evidence="3" key="1">
    <citation type="submission" date="2021-02" db="EMBL/GenBank/DDBJ databases">
        <authorList>
            <person name="Nowell W R."/>
        </authorList>
    </citation>
    <scope>NUCLEOTIDE SEQUENCE</scope>
</reference>
<dbReference type="Proteomes" id="UP000676336">
    <property type="component" value="Unassembled WGS sequence"/>
</dbReference>
<protein>
    <recommendedName>
        <fullName evidence="2">Protein UNC80 central region domain-containing protein</fullName>
    </recommendedName>
</protein>
<dbReference type="EMBL" id="CAJOBI010340159">
    <property type="protein sequence ID" value="CAF5211701.1"/>
    <property type="molecule type" value="Genomic_DNA"/>
</dbReference>
<gene>
    <name evidence="3" type="ORF">SMN809_LOCUS78562</name>
</gene>
<dbReference type="Pfam" id="PF19424">
    <property type="entry name" value="UNC80"/>
    <property type="match status" value="1"/>
</dbReference>
<proteinExistence type="predicted"/>
<dbReference type="PANTHER" id="PTHR31781:SF1">
    <property type="entry name" value="PROTEIN UNC-80 HOMOLOG"/>
    <property type="match status" value="1"/>
</dbReference>
<dbReference type="GO" id="GO:0055080">
    <property type="term" value="P:monoatomic cation homeostasis"/>
    <property type="evidence" value="ECO:0007669"/>
    <property type="project" value="TreeGrafter"/>
</dbReference>
<dbReference type="GO" id="GO:0034703">
    <property type="term" value="C:cation channel complex"/>
    <property type="evidence" value="ECO:0007669"/>
    <property type="project" value="TreeGrafter"/>
</dbReference>
<dbReference type="InterPro" id="IPR045852">
    <property type="entry name" value="UNC80_central"/>
</dbReference>
<evidence type="ECO:0000313" key="4">
    <source>
        <dbReference type="Proteomes" id="UP000676336"/>
    </source>
</evidence>
<dbReference type="GO" id="GO:0005261">
    <property type="term" value="F:monoatomic cation channel activity"/>
    <property type="evidence" value="ECO:0007669"/>
    <property type="project" value="TreeGrafter"/>
</dbReference>
<dbReference type="AlphaFoldDB" id="A0A8S3J0V6"/>
<comment type="caution">
    <text evidence="3">The sequence shown here is derived from an EMBL/GenBank/DDBJ whole genome shotgun (WGS) entry which is preliminary data.</text>
</comment>